<keyword evidence="12" id="KW-0255">Endonuclease</keyword>
<keyword evidence="6" id="KW-0808">Transferase</keyword>
<accession>A0A976R5I9</accession>
<keyword evidence="16" id="KW-0511">Multifunctional enzyme</keyword>
<dbReference type="GO" id="GO:0004519">
    <property type="term" value="F:endonuclease activity"/>
    <property type="evidence" value="ECO:0007669"/>
    <property type="project" value="UniProtKB-KW"/>
</dbReference>
<evidence type="ECO:0000256" key="16">
    <source>
        <dbReference type="ARBA" id="ARBA00023268"/>
    </source>
</evidence>
<evidence type="ECO:0000256" key="19">
    <source>
        <dbReference type="ARBA" id="ARBA00049360"/>
    </source>
</evidence>
<dbReference type="EMBL" id="OM869658">
    <property type="protein sequence ID" value="UPW41741.1"/>
    <property type="molecule type" value="Genomic_DNA"/>
</dbReference>
<evidence type="ECO:0000256" key="13">
    <source>
        <dbReference type="ARBA" id="ARBA00022801"/>
    </source>
</evidence>
<dbReference type="GO" id="GO:0003723">
    <property type="term" value="F:RNA binding"/>
    <property type="evidence" value="ECO:0007669"/>
    <property type="project" value="InterPro"/>
</dbReference>
<dbReference type="SUPFAM" id="SSF52540">
    <property type="entry name" value="P-loop containing nucleoside triphosphate hydrolases"/>
    <property type="match status" value="1"/>
</dbReference>
<keyword evidence="7" id="KW-0548">Nucleotidyltransferase</keyword>
<proteinExistence type="inferred from homology"/>
<dbReference type="Pfam" id="PF02407">
    <property type="entry name" value="Viral_Rep"/>
    <property type="match status" value="1"/>
</dbReference>
<evidence type="ECO:0000256" key="15">
    <source>
        <dbReference type="ARBA" id="ARBA00023125"/>
    </source>
</evidence>
<keyword evidence="14" id="KW-0190">Covalent protein-DNA linkage</keyword>
<keyword evidence="9" id="KW-0540">Nuclease</keyword>
<keyword evidence="8" id="KW-0235">DNA replication</keyword>
<evidence type="ECO:0000256" key="5">
    <source>
        <dbReference type="ARBA" id="ARBA00022562"/>
    </source>
</evidence>
<dbReference type="InterPro" id="IPR000605">
    <property type="entry name" value="Helicase_SF3_ssDNA/RNA_vir"/>
</dbReference>
<evidence type="ECO:0000256" key="8">
    <source>
        <dbReference type="ARBA" id="ARBA00022705"/>
    </source>
</evidence>
<dbReference type="GO" id="GO:0006260">
    <property type="term" value="P:DNA replication"/>
    <property type="evidence" value="ECO:0007669"/>
    <property type="project" value="UniProtKB-KW"/>
</dbReference>
<comment type="cofactor">
    <cofactor evidence="1">
        <name>Mn(2+)</name>
        <dbReference type="ChEBI" id="CHEBI:29035"/>
    </cofactor>
</comment>
<evidence type="ECO:0000256" key="11">
    <source>
        <dbReference type="ARBA" id="ARBA00022741"/>
    </source>
</evidence>
<dbReference type="GO" id="GO:0016787">
    <property type="term" value="F:hydrolase activity"/>
    <property type="evidence" value="ECO:0007669"/>
    <property type="project" value="UniProtKB-KW"/>
</dbReference>
<keyword evidence="5" id="KW-1048">Host nucleus</keyword>
<sequence length="363" mass="43462">MQDPQDFPSDFGEDAQNIVQPKQLNYRGRRFNITVNDLKGIEEDDWKNYVNHFYMLRQNEIKYMIWCLEKAPTTGHAHLHGYVEWNIRQYASVFKRWFNNPHVEPAKGSRKNNEDYMMKDGDYKEWGGRKSPEELIEKEEKRKEKYRTLIEDIVNMDDEELEREHPDIVFHNWNKVQEIRSRKIKAKDQWGGYLNKKNVWIWGTPGTGKSKWARSICPPEHVYPKNANKWWNGYNEREHWIVLIDDFPKENKLAYYMKCWCDRYPTTGEVKNAHVALNPGTYNLIVTSNYSIDDCFDSIDAEAIRRRFQEVHIDDIQWIGELEKPRLVHKDGQEWQDAQKANEEEEGTLQERLERLLDSESND</sequence>
<keyword evidence="11" id="KW-0547">Nucleotide-binding</keyword>
<keyword evidence="13" id="KW-0378">Hydrolase</keyword>
<evidence type="ECO:0000256" key="2">
    <source>
        <dbReference type="ARBA" id="ARBA00004147"/>
    </source>
</evidence>
<evidence type="ECO:0000256" key="12">
    <source>
        <dbReference type="ARBA" id="ARBA00022759"/>
    </source>
</evidence>
<evidence type="ECO:0000256" key="18">
    <source>
        <dbReference type="ARBA" id="ARBA00032243"/>
    </source>
</evidence>
<evidence type="ECO:0000259" key="20">
    <source>
        <dbReference type="PROSITE" id="PS52020"/>
    </source>
</evidence>
<evidence type="ECO:0000256" key="14">
    <source>
        <dbReference type="ARBA" id="ARBA00023124"/>
    </source>
</evidence>
<dbReference type="GO" id="GO:0003724">
    <property type="term" value="F:RNA helicase activity"/>
    <property type="evidence" value="ECO:0007669"/>
    <property type="project" value="InterPro"/>
</dbReference>
<dbReference type="Pfam" id="PF00910">
    <property type="entry name" value="RNA_helicase"/>
    <property type="match status" value="1"/>
</dbReference>
<keyword evidence="15" id="KW-0238">DNA-binding</keyword>
<evidence type="ECO:0000313" key="21">
    <source>
        <dbReference type="EMBL" id="UPW41741.1"/>
    </source>
</evidence>
<dbReference type="GO" id="GO:0016779">
    <property type="term" value="F:nucleotidyltransferase activity"/>
    <property type="evidence" value="ECO:0007669"/>
    <property type="project" value="UniProtKB-KW"/>
</dbReference>
<comment type="catalytic activity">
    <reaction evidence="19">
        <text>ATP + H2O = ADP + phosphate + H(+)</text>
        <dbReference type="Rhea" id="RHEA:13065"/>
        <dbReference type="ChEBI" id="CHEBI:15377"/>
        <dbReference type="ChEBI" id="CHEBI:15378"/>
        <dbReference type="ChEBI" id="CHEBI:30616"/>
        <dbReference type="ChEBI" id="CHEBI:43474"/>
        <dbReference type="ChEBI" id="CHEBI:456216"/>
    </reaction>
</comment>
<dbReference type="Gene3D" id="3.40.1310.20">
    <property type="match status" value="1"/>
</dbReference>
<evidence type="ECO:0000256" key="10">
    <source>
        <dbReference type="ARBA" id="ARBA00022723"/>
    </source>
</evidence>
<evidence type="ECO:0000256" key="6">
    <source>
        <dbReference type="ARBA" id="ARBA00022679"/>
    </source>
</evidence>
<evidence type="ECO:0000256" key="4">
    <source>
        <dbReference type="ARBA" id="ARBA00014531"/>
    </source>
</evidence>
<feature type="domain" description="CRESS-DNA virus Rep endonuclease" evidence="20">
    <location>
        <begin position="25"/>
        <end position="129"/>
    </location>
</feature>
<evidence type="ECO:0000256" key="17">
    <source>
        <dbReference type="ARBA" id="ARBA00030754"/>
    </source>
</evidence>
<dbReference type="GO" id="GO:0000166">
    <property type="term" value="F:nucleotide binding"/>
    <property type="evidence" value="ECO:0007669"/>
    <property type="project" value="UniProtKB-KW"/>
</dbReference>
<comment type="subcellular location">
    <subcellularLocation>
        <location evidence="2">Host nucleus</location>
    </subcellularLocation>
</comment>
<keyword evidence="10" id="KW-0479">Metal-binding</keyword>
<dbReference type="GO" id="GO:0046872">
    <property type="term" value="F:metal ion binding"/>
    <property type="evidence" value="ECO:0007669"/>
    <property type="project" value="UniProtKB-KW"/>
</dbReference>
<dbReference type="PROSITE" id="PS52020">
    <property type="entry name" value="CRESS_DNA_REP"/>
    <property type="match status" value="1"/>
</dbReference>
<comment type="similarity">
    <text evidence="3">Belongs to the nanoviruses/circoviruses replication-associated protein family.</text>
</comment>
<dbReference type="Gene3D" id="3.40.50.300">
    <property type="entry name" value="P-loop containing nucleotide triphosphate hydrolases"/>
    <property type="match status" value="1"/>
</dbReference>
<protein>
    <recommendedName>
        <fullName evidence="4">Replication-associated protein</fullName>
    </recommendedName>
    <alternativeName>
        <fullName evidence="17">ATP-dependent helicase Rep</fullName>
    </alternativeName>
    <alternativeName>
        <fullName evidence="18">RepP</fullName>
    </alternativeName>
</protein>
<dbReference type="InterPro" id="IPR027417">
    <property type="entry name" value="P-loop_NTPase"/>
</dbReference>
<dbReference type="GO" id="GO:0042025">
    <property type="term" value="C:host cell nucleus"/>
    <property type="evidence" value="ECO:0007669"/>
    <property type="project" value="UniProtKB-SubCell"/>
</dbReference>
<name>A0A976R5I9_9VIRU</name>
<evidence type="ECO:0000256" key="9">
    <source>
        <dbReference type="ARBA" id="ARBA00022722"/>
    </source>
</evidence>
<dbReference type="InterPro" id="IPR049912">
    <property type="entry name" value="CRESS_DNA_REP"/>
</dbReference>
<evidence type="ECO:0000256" key="3">
    <source>
        <dbReference type="ARBA" id="ARBA00008545"/>
    </source>
</evidence>
<evidence type="ECO:0000256" key="1">
    <source>
        <dbReference type="ARBA" id="ARBA00001936"/>
    </source>
</evidence>
<reference evidence="21" key="1">
    <citation type="submission" date="2022-02" db="EMBL/GenBank/DDBJ databases">
        <title>Towards deciphering the DNA virus diversity associated with rodent species in the families Cricetidae and Heteromyidae.</title>
        <authorList>
            <person name="Lund M."/>
            <person name="Larsen B.B."/>
            <person name="Gryseels S."/>
            <person name="Kraberger S."/>
            <person name="Rowsey D.M."/>
            <person name="Steger L."/>
            <person name="Yule K.M."/>
            <person name="Upham N.S."/>
            <person name="Worobey M."/>
            <person name="Van Doorslaer K."/>
            <person name="Varsani A."/>
        </authorList>
    </citation>
    <scope>NUCLEOTIDE SEQUENCE</scope>
    <source>
        <strain evidence="21">NeonRodF7_22</strain>
    </source>
</reference>
<organism evidence="21">
    <name type="scientific">Peromfec virus RodF7_22</name>
    <dbReference type="NCBI Taxonomy" id="2929270"/>
    <lineage>
        <taxon>Viruses</taxon>
        <taxon>Monodnaviria</taxon>
        <taxon>Shotokuvirae</taxon>
        <taxon>Cressdnaviricota</taxon>
    </lineage>
</organism>
<dbReference type="GO" id="GO:0003677">
    <property type="term" value="F:DNA binding"/>
    <property type="evidence" value="ECO:0007669"/>
    <property type="project" value="UniProtKB-KW"/>
</dbReference>
<evidence type="ECO:0000256" key="7">
    <source>
        <dbReference type="ARBA" id="ARBA00022695"/>
    </source>
</evidence>